<comment type="caution">
    <text evidence="2">The sequence shown here is derived from an EMBL/GenBank/DDBJ whole genome shotgun (WGS) entry which is preliminary data.</text>
</comment>
<dbReference type="Proteomes" id="UP000614216">
    <property type="component" value="Unassembled WGS sequence"/>
</dbReference>
<dbReference type="RefSeq" id="WP_202854255.1">
    <property type="nucleotide sequence ID" value="NZ_JAEUGD010000001.1"/>
</dbReference>
<keyword evidence="1" id="KW-0732">Signal</keyword>
<evidence type="ECO:0008006" key="4">
    <source>
        <dbReference type="Google" id="ProtNLM"/>
    </source>
</evidence>
<evidence type="ECO:0000313" key="2">
    <source>
        <dbReference type="EMBL" id="MBL6444710.1"/>
    </source>
</evidence>
<sequence length="470" mass="52109">MKPSFLIALLTICFFSAKAQDNSKKIKEIKLDFANMELDVPGTLNGLSEGSLYRFVVENINLNLYEVSVNHGDTSYSKAIDPPSFNSPLLSVLPDLVEGIKKSSVEAPLAELTKQSFLAYAPADGPFKKMNNVDLRKIKAFEQLSNTEGKLLTLVNSITESEKSLNQIKTGLHLYRLYESGIDVSKPDFTIYQALDSMQNHIKELSNSRVAIINEGIEITRITEQYAGIISSDEAVKSHLNEVKTIYETIVDHIDKTLSAYDSEQINNLLENTVYTIGKRNSVYKSAPFQLNGEQAKLRYTIEPRDKKYNLQSYSSEILFPGKTKTFFTVGMAFYGATLSDEAYSISTETAVDGTITYQLVNEDLSKIEMGMAALLRGGKRLENKNLSLQFAFGPGVSITNKMRPRFLIGGGFSYGNKHRVALDTGLIIGEVNRLSQQVRKGGVNESTSQLTVSDLKAGGFLSLGYHFNL</sequence>
<organism evidence="2 3">
    <name type="scientific">Fulvivirga marina</name>
    <dbReference type="NCBI Taxonomy" id="2494733"/>
    <lineage>
        <taxon>Bacteria</taxon>
        <taxon>Pseudomonadati</taxon>
        <taxon>Bacteroidota</taxon>
        <taxon>Cytophagia</taxon>
        <taxon>Cytophagales</taxon>
        <taxon>Fulvivirgaceae</taxon>
        <taxon>Fulvivirga</taxon>
    </lineage>
</organism>
<feature type="signal peptide" evidence="1">
    <location>
        <begin position="1"/>
        <end position="19"/>
    </location>
</feature>
<gene>
    <name evidence="2" type="ORF">JMN32_00210</name>
</gene>
<proteinExistence type="predicted"/>
<accession>A0A937KC89</accession>
<reference evidence="2" key="1">
    <citation type="submission" date="2021-01" db="EMBL/GenBank/DDBJ databases">
        <title>Fulvivirga kasyanovii gen. nov., sp nov., a novel member of the phylum Bacteroidetes isolated from seawater in a mussel farm.</title>
        <authorList>
            <person name="Zhao L.-H."/>
            <person name="Wang Z.-J."/>
        </authorList>
    </citation>
    <scope>NUCLEOTIDE SEQUENCE</scope>
    <source>
        <strain evidence="2">29W222</strain>
    </source>
</reference>
<evidence type="ECO:0000256" key="1">
    <source>
        <dbReference type="SAM" id="SignalP"/>
    </source>
</evidence>
<protein>
    <recommendedName>
        <fullName evidence="4">Outer membrane protein beta-barrel domain-containing protein</fullName>
    </recommendedName>
</protein>
<feature type="chain" id="PRO_5037852024" description="Outer membrane protein beta-barrel domain-containing protein" evidence="1">
    <location>
        <begin position="20"/>
        <end position="470"/>
    </location>
</feature>
<name>A0A937KC89_9BACT</name>
<keyword evidence="3" id="KW-1185">Reference proteome</keyword>
<dbReference type="EMBL" id="JAEUGD010000001">
    <property type="protein sequence ID" value="MBL6444710.1"/>
    <property type="molecule type" value="Genomic_DNA"/>
</dbReference>
<evidence type="ECO:0000313" key="3">
    <source>
        <dbReference type="Proteomes" id="UP000614216"/>
    </source>
</evidence>
<dbReference type="AlphaFoldDB" id="A0A937KC89"/>